<evidence type="ECO:0008006" key="4">
    <source>
        <dbReference type="Google" id="ProtNLM"/>
    </source>
</evidence>
<evidence type="ECO:0000313" key="3">
    <source>
        <dbReference type="Proteomes" id="UP000214646"/>
    </source>
</evidence>
<keyword evidence="3" id="KW-1185">Reference proteome</keyword>
<dbReference type="EMBL" id="NIDE01000017">
    <property type="protein sequence ID" value="OWK35462.1"/>
    <property type="molecule type" value="Genomic_DNA"/>
</dbReference>
<gene>
    <name evidence="2" type="ORF">FRUB_06065</name>
    <name evidence="1" type="ORF">FRUB_08025</name>
</gene>
<comment type="caution">
    <text evidence="1">The sequence shown here is derived from an EMBL/GenBank/DDBJ whole genome shotgun (WGS) entry which is preliminary data.</text>
</comment>
<reference evidence="3" key="1">
    <citation type="submission" date="2017-06" db="EMBL/GenBank/DDBJ databases">
        <title>Genome analysis of Fimbriiglobus ruber SP5, the first member of the order Planctomycetales with confirmed chitinolytic capability.</title>
        <authorList>
            <person name="Ravin N.V."/>
            <person name="Rakitin A.L."/>
            <person name="Ivanova A.A."/>
            <person name="Beletsky A.V."/>
            <person name="Kulichevskaya I.S."/>
            <person name="Mardanov A.V."/>
            <person name="Dedysh S.N."/>
        </authorList>
    </citation>
    <scope>NUCLEOTIDE SEQUENCE [LARGE SCALE GENOMIC DNA]</scope>
    <source>
        <strain evidence="3">SP5</strain>
    </source>
</reference>
<sequence>MKRLVFCLILSLLLSGCVSPRAIYCGLIVRQEGAKECE</sequence>
<name>A0A225D1R7_9BACT</name>
<evidence type="ECO:0000313" key="2">
    <source>
        <dbReference type="EMBL" id="OWK39502.1"/>
    </source>
</evidence>
<dbReference type="AlphaFoldDB" id="A0A225D1R7"/>
<organism evidence="1 3">
    <name type="scientific">Fimbriiglobus ruber</name>
    <dbReference type="NCBI Taxonomy" id="1908690"/>
    <lineage>
        <taxon>Bacteria</taxon>
        <taxon>Pseudomonadati</taxon>
        <taxon>Planctomycetota</taxon>
        <taxon>Planctomycetia</taxon>
        <taxon>Gemmatales</taxon>
        <taxon>Gemmataceae</taxon>
        <taxon>Fimbriiglobus</taxon>
    </lineage>
</organism>
<accession>A0A225D1R7</accession>
<proteinExistence type="predicted"/>
<reference evidence="1" key="2">
    <citation type="journal article" date="2018" name="Appl. Environ. Microbiol.">
        <title>Genome Analysis of Fimbriiglobus ruber SP5(T), a Planctomycete with Confirmed Chitinolytic Capability.</title>
        <authorList>
            <person name="Ravin N.V."/>
            <person name="Rakitin A.L."/>
            <person name="Ivanova A.A."/>
            <person name="Beletsky A.V."/>
            <person name="Kulichevskaya I.S."/>
            <person name="Mardanov A.V."/>
            <person name="Dedysh S.N."/>
        </authorList>
    </citation>
    <scope>NUCLEOTIDE SEQUENCE</scope>
    <source>
        <strain evidence="1">SP5</strain>
    </source>
</reference>
<dbReference type="PROSITE" id="PS51257">
    <property type="entry name" value="PROKAR_LIPOPROTEIN"/>
    <property type="match status" value="1"/>
</dbReference>
<dbReference type="Proteomes" id="UP000214646">
    <property type="component" value="Unassembled WGS sequence"/>
</dbReference>
<dbReference type="EMBL" id="NIDE01000010">
    <property type="protein sequence ID" value="OWK39502.1"/>
    <property type="molecule type" value="Genomic_DNA"/>
</dbReference>
<protein>
    <recommendedName>
        <fullName evidence="4">Lipoprotein</fullName>
    </recommendedName>
</protein>
<evidence type="ECO:0000313" key="1">
    <source>
        <dbReference type="EMBL" id="OWK35462.1"/>
    </source>
</evidence>